<reference evidence="1 2" key="1">
    <citation type="journal article" date="2019" name="Nat. Med.">
        <title>A library of human gut bacterial isolates paired with longitudinal multiomics data enables mechanistic microbiome research.</title>
        <authorList>
            <person name="Poyet M."/>
            <person name="Groussin M."/>
            <person name="Gibbons S.M."/>
            <person name="Avila-Pacheco J."/>
            <person name="Jiang X."/>
            <person name="Kearney S.M."/>
            <person name="Perrotta A.R."/>
            <person name="Berdy B."/>
            <person name="Zhao S."/>
            <person name="Lieberman T.D."/>
            <person name="Swanson P.K."/>
            <person name="Smith M."/>
            <person name="Roesemann S."/>
            <person name="Alexander J.E."/>
            <person name="Rich S.A."/>
            <person name="Livny J."/>
            <person name="Vlamakis H."/>
            <person name="Clish C."/>
            <person name="Bullock K."/>
            <person name="Deik A."/>
            <person name="Scott J."/>
            <person name="Pierce K.A."/>
            <person name="Xavier R.J."/>
            <person name="Alm E.J."/>
        </authorList>
    </citation>
    <scope>NUCLEOTIDE SEQUENCE [LARGE SCALE GENOMIC DNA]</scope>
    <source>
        <strain evidence="1 2">BIOML-A7</strain>
    </source>
</reference>
<dbReference type="Gene3D" id="2.40.50.140">
    <property type="entry name" value="Nucleic acid-binding proteins"/>
    <property type="match status" value="1"/>
</dbReference>
<evidence type="ECO:0000313" key="2">
    <source>
        <dbReference type="Proteomes" id="UP000449193"/>
    </source>
</evidence>
<comment type="caution">
    <text evidence="1">The sequence shown here is derived from an EMBL/GenBank/DDBJ whole genome shotgun (WGS) entry which is preliminary data.</text>
</comment>
<sequence length="566" mass="64743">MTTSELVLLRPFQIRNADEFLDENILELFVDPTSGVAGPFDYCNEIVKGKMGTGKTMYLRANYMYHLSVLVPQMMDRVPLVLPLYIKLSDFQNLHQPEKIYDNILIRLIDEVLNTCEKLQSASELVKLHEGLQNNIFGMWFNRVSQKPVIDKLNKLTAEEYTQQISTELSTQGTIGNNFLQACSTYGKSHFIELKKKDRPQIGDVVFAYDTLLRPINCKLLILFDEVGSIDKTFFEEHGSTSYFETLMNQLRTLDFVRTKIAIYPHTFGDILTETRYGDVVALEDDIYTTAGYTSFLNKTISIAEKYLTSVASHSVSIESVFDVSQDNMQLLEQIIYAADGNMRRLVQLFDSTLNECYKRCQATECANIMDASAAIRNQAIQMEHLYYGADLDFLRTLTAVCKKRTAYRFRFPNKSPILLRYTNKSSEYNILKIKEIGAGRRGTTYWFDYSYCLYADIPTHYQFNSERIARSRSKDEGNWITTVTRITDELIAQANLPGKIDGTIAYLNAEKTAGFISDGTRDDFFFTTGFVIESDKGAHLTVGRKVRFFPVPLDKSMTAREIEIL</sequence>
<dbReference type="RefSeq" id="WP_155201287.1">
    <property type="nucleotide sequence ID" value="NZ_WMZL01000008.1"/>
</dbReference>
<dbReference type="InterPro" id="IPR012340">
    <property type="entry name" value="NA-bd_OB-fold"/>
</dbReference>
<protein>
    <submittedName>
        <fullName evidence="1">Uncharacterized protein</fullName>
    </submittedName>
</protein>
<evidence type="ECO:0000313" key="1">
    <source>
        <dbReference type="EMBL" id="MTS51717.1"/>
    </source>
</evidence>
<accession>A0A6I3Q645</accession>
<dbReference type="Proteomes" id="UP000449193">
    <property type="component" value="Unassembled WGS sequence"/>
</dbReference>
<dbReference type="AlphaFoldDB" id="A0A6I3Q645"/>
<gene>
    <name evidence="1" type="ORF">GMD52_09210</name>
</gene>
<name>A0A6I3Q645_9FIRM</name>
<organism evidence="1 2">
    <name type="scientific">Ruthenibacterium lactatiformans</name>
    <dbReference type="NCBI Taxonomy" id="1550024"/>
    <lineage>
        <taxon>Bacteria</taxon>
        <taxon>Bacillati</taxon>
        <taxon>Bacillota</taxon>
        <taxon>Clostridia</taxon>
        <taxon>Eubacteriales</taxon>
        <taxon>Oscillospiraceae</taxon>
        <taxon>Ruthenibacterium</taxon>
    </lineage>
</organism>
<proteinExistence type="predicted"/>
<dbReference type="EMBL" id="WMZR01000010">
    <property type="protein sequence ID" value="MTS51717.1"/>
    <property type="molecule type" value="Genomic_DNA"/>
</dbReference>